<feature type="domain" description="C2H2-type" evidence="8">
    <location>
        <begin position="320"/>
        <end position="348"/>
    </location>
</feature>
<evidence type="ECO:0000256" key="3">
    <source>
        <dbReference type="ARBA" id="ARBA00023125"/>
    </source>
</evidence>
<keyword evidence="6" id="KW-0479">Metal-binding</keyword>
<dbReference type="InterPro" id="IPR016177">
    <property type="entry name" value="DNA-bd_dom_sf"/>
</dbReference>
<evidence type="ECO:0000313" key="10">
    <source>
        <dbReference type="EMBL" id="KAF3331189.1"/>
    </source>
</evidence>
<dbReference type="GO" id="GO:0003677">
    <property type="term" value="F:DNA binding"/>
    <property type="evidence" value="ECO:0007669"/>
    <property type="project" value="UniProtKB-KW"/>
</dbReference>
<dbReference type="GO" id="GO:0005634">
    <property type="term" value="C:nucleus"/>
    <property type="evidence" value="ECO:0007669"/>
    <property type="project" value="UniProtKB-SubCell"/>
</dbReference>
<evidence type="ECO:0000259" key="9">
    <source>
        <dbReference type="PROSITE" id="PS50982"/>
    </source>
</evidence>
<dbReference type="InterPro" id="IPR036236">
    <property type="entry name" value="Znf_C2H2_sf"/>
</dbReference>
<dbReference type="InterPro" id="IPR037472">
    <property type="entry name" value="MBD8"/>
</dbReference>
<evidence type="ECO:0000256" key="1">
    <source>
        <dbReference type="ARBA" id="ARBA00004123"/>
    </source>
</evidence>
<evidence type="ECO:0000256" key="6">
    <source>
        <dbReference type="PROSITE-ProRule" id="PRU00042"/>
    </source>
</evidence>
<dbReference type="PANTHER" id="PTHR37701">
    <property type="entry name" value="METHYL-CPG-BINDING DOMAIN-CONTAINING PROTEIN 8"/>
    <property type="match status" value="1"/>
</dbReference>
<comment type="subcellular location">
    <subcellularLocation>
        <location evidence="1">Nucleus</location>
    </subcellularLocation>
</comment>
<keyword evidence="11" id="KW-1185">Reference proteome</keyword>
<keyword evidence="4" id="KW-0804">Transcription</keyword>
<keyword evidence="6" id="KW-0863">Zinc-finger</keyword>
<dbReference type="PROSITE" id="PS50982">
    <property type="entry name" value="MBD"/>
    <property type="match status" value="1"/>
</dbReference>
<dbReference type="SMART" id="SM00355">
    <property type="entry name" value="ZnF_C2H2"/>
    <property type="match status" value="2"/>
</dbReference>
<dbReference type="PROSITE" id="PS00028">
    <property type="entry name" value="ZINC_FINGER_C2H2_1"/>
    <property type="match status" value="2"/>
</dbReference>
<evidence type="ECO:0000256" key="7">
    <source>
        <dbReference type="SAM" id="MobiDB-lite"/>
    </source>
</evidence>
<feature type="domain" description="MBD" evidence="9">
    <location>
        <begin position="222"/>
        <end position="294"/>
    </location>
</feature>
<name>A0A833R8N2_9POAL</name>
<keyword evidence="5" id="KW-0539">Nucleus</keyword>
<dbReference type="Gene3D" id="3.30.160.60">
    <property type="entry name" value="Classic Zinc Finger"/>
    <property type="match status" value="1"/>
</dbReference>
<reference evidence="10" key="1">
    <citation type="submission" date="2020-01" db="EMBL/GenBank/DDBJ databases">
        <title>Genome sequence of Kobresia littledalei, the first chromosome-level genome in the family Cyperaceae.</title>
        <authorList>
            <person name="Qu G."/>
        </authorList>
    </citation>
    <scope>NUCLEOTIDE SEQUENCE</scope>
    <source>
        <strain evidence="10">C.B.Clarke</strain>
        <tissue evidence="10">Leaf</tissue>
    </source>
</reference>
<evidence type="ECO:0000259" key="8">
    <source>
        <dbReference type="PROSITE" id="PS50157"/>
    </source>
</evidence>
<dbReference type="EMBL" id="SWLB01000013">
    <property type="protein sequence ID" value="KAF3331189.1"/>
    <property type="molecule type" value="Genomic_DNA"/>
</dbReference>
<comment type="caution">
    <text evidence="10">The sequence shown here is derived from an EMBL/GenBank/DDBJ whole genome shotgun (WGS) entry which is preliminary data.</text>
</comment>
<evidence type="ECO:0000256" key="4">
    <source>
        <dbReference type="ARBA" id="ARBA00023163"/>
    </source>
</evidence>
<sequence length="1115" mass="122505">MAPEQIPVVDLRFISQTELQTLFLSCPNSYDPLRLLSDESAAAPKIDRSVFNESAGSRKQTYSRLRLAPHSNSKRPNPNANPNDPSGSSHQIDPSSGEHQQIISNLRRLFAREDPSFVLPLPPPVAVSPSLQTLTLDAPPNVKDKEEDKSKALVVVQNNDRDKEIVNAKGTAINLAELAGKEDPYNEELRKRTVGLKSEAELLVFLGGLEGEWMSRRQRRRFVDASGFGDHLPKGWKLLLGLKRKEGVPWVNCRRYVSPNGHHFETCKEVSSYIQALLGISTAAIPVSTNANTISLGEDKTSTLSLAVASHPTGINNGTQECTKCNLSFGDKGEYLQHQLSFHQKSRKRHRNSEPVEDGALTKDGKYMCQFCNKTFEERTRYVSHMGAHVRYQGLNTDENNFGTAPIAIEGPPMVKTLENEKDPHNDHDVRIEVLPSIEKFTKERTIAIQVHPSAENSKNDKVFAIQTPLPIENPITDKINGIQAQPLIKDPKIDSTVVNQSSSLTKFPEDGKTPAILPLIEERKNDKSVSVSAPTSIENPDNIQTFVAKAPPVENREKDNKSEASEIQFLPSVDNPENDIKPEATIIEASSSIENPENHTEPITMILEKDSVEMSEHKSLWGNKDNGLTSSKVEEAVCGPLDSGASVALSGEVYQDGNATEGDIPLMFDHSNLSQSCSPVTTDKDSEVENNMENEHGTDNLAMNHEVGNSKTKEVEASEALNHVEVEPNSGIFDSTFANASTCSLEASQQACPDIETFDLNNYDIVDDGSKPEDIISATHRMLFENDNGAMSDETSFMDCDSVGEPKEVELTERPFTFSELLANANAHANAPLAETNQTCQESESLDLNNNTSDRIDNDEIEYEVDKLATSNTTPSQTILTTTPTVDYNSDLFASCFSDNVNEPNGSGFDINSRDSLLEEWEKPDTGLETRFQNNPSGCEDIVSGGTSHNFMEMMTMQENLEGYTSLVQSASTIPVANMMQDKLNSVGYQYLSQNNGALPSFSGMRLAPPEPSGYVAMPSSNNPLHFPVPQQTMMFGYAPPQMISGMGLQLGWGLTSPPTKMMMPPAPCQFTSVCVWCSREFRHDGSLAEQQSDTVGSICPSCKDRFAGHGHLG</sequence>
<dbReference type="PANTHER" id="PTHR37701:SF17">
    <property type="entry name" value="METHYL BINDING DOMAIN117"/>
    <property type="match status" value="1"/>
</dbReference>
<dbReference type="InterPro" id="IPR001739">
    <property type="entry name" value="Methyl_CpG_DNA-bd"/>
</dbReference>
<feature type="domain" description="C2H2-type" evidence="8">
    <location>
        <begin position="367"/>
        <end position="394"/>
    </location>
</feature>
<dbReference type="GO" id="GO:0008270">
    <property type="term" value="F:zinc ion binding"/>
    <property type="evidence" value="ECO:0007669"/>
    <property type="project" value="UniProtKB-KW"/>
</dbReference>
<protein>
    <submittedName>
        <fullName evidence="10">Methyl-CpG-binding domain-containing protein 8</fullName>
    </submittedName>
</protein>
<feature type="region of interest" description="Disordered" evidence="7">
    <location>
        <begin position="67"/>
        <end position="99"/>
    </location>
</feature>
<dbReference type="SUPFAM" id="SSF54171">
    <property type="entry name" value="DNA-binding domain"/>
    <property type="match status" value="1"/>
</dbReference>
<dbReference type="Proteomes" id="UP000623129">
    <property type="component" value="Unassembled WGS sequence"/>
</dbReference>
<keyword evidence="2" id="KW-0805">Transcription regulation</keyword>
<organism evidence="10 11">
    <name type="scientific">Carex littledalei</name>
    <dbReference type="NCBI Taxonomy" id="544730"/>
    <lineage>
        <taxon>Eukaryota</taxon>
        <taxon>Viridiplantae</taxon>
        <taxon>Streptophyta</taxon>
        <taxon>Embryophyta</taxon>
        <taxon>Tracheophyta</taxon>
        <taxon>Spermatophyta</taxon>
        <taxon>Magnoliopsida</taxon>
        <taxon>Liliopsida</taxon>
        <taxon>Poales</taxon>
        <taxon>Cyperaceae</taxon>
        <taxon>Cyperoideae</taxon>
        <taxon>Cariceae</taxon>
        <taxon>Carex</taxon>
        <taxon>Carex subgen. Euthyceras</taxon>
    </lineage>
</organism>
<accession>A0A833R8N2</accession>
<gene>
    <name evidence="10" type="ORF">FCM35_KLT04543</name>
</gene>
<dbReference type="PROSITE" id="PS50157">
    <property type="entry name" value="ZINC_FINGER_C2H2_2"/>
    <property type="match status" value="2"/>
</dbReference>
<dbReference type="OrthoDB" id="1893318at2759"/>
<keyword evidence="3" id="KW-0238">DNA-binding</keyword>
<proteinExistence type="predicted"/>
<feature type="compositionally biased region" description="Polar residues" evidence="7">
    <location>
        <begin position="70"/>
        <end position="99"/>
    </location>
</feature>
<dbReference type="AlphaFoldDB" id="A0A833R8N2"/>
<dbReference type="SUPFAM" id="SSF57667">
    <property type="entry name" value="beta-beta-alpha zinc fingers"/>
    <property type="match status" value="1"/>
</dbReference>
<keyword evidence="6" id="KW-0862">Zinc</keyword>
<evidence type="ECO:0000313" key="11">
    <source>
        <dbReference type="Proteomes" id="UP000623129"/>
    </source>
</evidence>
<evidence type="ECO:0000256" key="2">
    <source>
        <dbReference type="ARBA" id="ARBA00023015"/>
    </source>
</evidence>
<evidence type="ECO:0000256" key="5">
    <source>
        <dbReference type="ARBA" id="ARBA00023242"/>
    </source>
</evidence>
<dbReference type="InterPro" id="IPR013087">
    <property type="entry name" value="Znf_C2H2_type"/>
</dbReference>